<keyword evidence="2" id="KW-0472">Membrane</keyword>
<evidence type="ECO:0000256" key="1">
    <source>
        <dbReference type="SAM" id="MobiDB-lite"/>
    </source>
</evidence>
<keyword evidence="5" id="KW-1185">Reference proteome</keyword>
<dbReference type="AlphaFoldDB" id="B4RH77"/>
<dbReference type="Gene3D" id="1.10.10.2520">
    <property type="entry name" value="Cell wall hydrolase SleB, domain 1"/>
    <property type="match status" value="1"/>
</dbReference>
<reference evidence="4 5" key="1">
    <citation type="journal article" date="2008" name="BMC Genomics">
        <title>Complete genome of Phenylobacterium zucineum - a novel facultative intracellular bacterium isolated from human erythroleukemia cell line K562.</title>
        <authorList>
            <person name="Luo Y."/>
            <person name="Xu X."/>
            <person name="Ding Z."/>
            <person name="Liu Z."/>
            <person name="Zhang B."/>
            <person name="Yan Z."/>
            <person name="Sun J."/>
            <person name="Hu S."/>
            <person name="Hu X."/>
        </authorList>
    </citation>
    <scope>NUCLEOTIDE SEQUENCE [LARGE SCALE GENOMIC DNA]</scope>
    <source>
        <strain evidence="4 5">HLK1</strain>
    </source>
</reference>
<proteinExistence type="predicted"/>
<keyword evidence="2" id="KW-0812">Transmembrane</keyword>
<gene>
    <name evidence="4" type="ordered locus">PHZ_c2616</name>
</gene>
<accession>B4RH77</accession>
<dbReference type="HOGENOM" id="CLU_062379_0_0_5"/>
<feature type="region of interest" description="Disordered" evidence="1">
    <location>
        <begin position="302"/>
        <end position="359"/>
    </location>
</feature>
<feature type="domain" description="Cell wall hydrolase SleB" evidence="3">
    <location>
        <begin position="138"/>
        <end position="247"/>
    </location>
</feature>
<dbReference type="InterPro" id="IPR011105">
    <property type="entry name" value="Cell_wall_hydrolase_SleB"/>
</dbReference>
<evidence type="ECO:0000313" key="4">
    <source>
        <dbReference type="EMBL" id="ACG79025.1"/>
    </source>
</evidence>
<organism evidence="4 5">
    <name type="scientific">Phenylobacterium zucineum (strain HLK1)</name>
    <dbReference type="NCBI Taxonomy" id="450851"/>
    <lineage>
        <taxon>Bacteria</taxon>
        <taxon>Pseudomonadati</taxon>
        <taxon>Pseudomonadota</taxon>
        <taxon>Alphaproteobacteria</taxon>
        <taxon>Caulobacterales</taxon>
        <taxon>Caulobacteraceae</taxon>
        <taxon>Phenylobacterium</taxon>
    </lineage>
</organism>
<dbReference type="Pfam" id="PF07486">
    <property type="entry name" value="Hydrolase_2"/>
    <property type="match status" value="1"/>
</dbReference>
<sequence length="359" mass="37112">MATIVGGRPVALAVREPSILKFGTQARADWRMLMSAALIGSGVGLSLGAAYLAGGMAQHAADHSRVERIAQATAGGYSNALLQDEGVLRLTQADAAAAQARQLAALTERLERSTAREESNAQRELECLTQAVYYEARGESPRGQLAVAQVVMNRVKHPAFPKTVCGVVFQGSARRTGCQFSFTCDGSMRRGQETSAWKRARKVAARVLAGAAVAEVGSATHFHTTAVSPAWGPQMRRVAQVGMHVFYKFNPRGMMQAAAPAAVQPAVLTSAVAEPMELRLTNAVMEAPAEAAAGEAKDAVAANPAAAADKPVQGAKSAAAQGQASAQPKPAATKPAPAALKPAEAAALKAPQASDAAIS</sequence>
<keyword evidence="2" id="KW-1133">Transmembrane helix</keyword>
<dbReference type="eggNOG" id="COG3773">
    <property type="taxonomic scope" value="Bacteria"/>
</dbReference>
<dbReference type="STRING" id="450851.PHZ_c2616"/>
<evidence type="ECO:0000259" key="3">
    <source>
        <dbReference type="Pfam" id="PF07486"/>
    </source>
</evidence>
<evidence type="ECO:0000256" key="2">
    <source>
        <dbReference type="SAM" id="Phobius"/>
    </source>
</evidence>
<name>B4RH77_PHEZH</name>
<dbReference type="InterPro" id="IPR042047">
    <property type="entry name" value="SleB_dom1"/>
</dbReference>
<dbReference type="Proteomes" id="UP000001868">
    <property type="component" value="Chromosome"/>
</dbReference>
<evidence type="ECO:0000313" key="5">
    <source>
        <dbReference type="Proteomes" id="UP000001868"/>
    </source>
</evidence>
<feature type="transmembrane region" description="Helical" evidence="2">
    <location>
        <begin position="32"/>
        <end position="53"/>
    </location>
</feature>
<dbReference type="KEGG" id="pzu:PHZ_c2616"/>
<protein>
    <recommendedName>
        <fullName evidence="3">Cell wall hydrolase SleB domain-containing protein</fullName>
    </recommendedName>
</protein>
<dbReference type="GO" id="GO:0016787">
    <property type="term" value="F:hydrolase activity"/>
    <property type="evidence" value="ECO:0007669"/>
    <property type="project" value="InterPro"/>
</dbReference>
<dbReference type="EMBL" id="CP000747">
    <property type="protein sequence ID" value="ACG79025.1"/>
    <property type="molecule type" value="Genomic_DNA"/>
</dbReference>